<reference evidence="1 2" key="1">
    <citation type="submission" date="2020-03" db="EMBL/GenBank/DDBJ databases">
        <authorList>
            <person name="Sun Q."/>
        </authorList>
    </citation>
    <scope>NUCLEOTIDE SEQUENCE [LARGE SCALE GENOMIC DNA]</scope>
    <source>
        <strain evidence="1 2">KACC 21451</strain>
    </source>
</reference>
<dbReference type="RefSeq" id="WP_167832480.1">
    <property type="nucleotide sequence ID" value="NZ_JAAVUM010000007.1"/>
</dbReference>
<dbReference type="AlphaFoldDB" id="A0A846TBX2"/>
<evidence type="ECO:0000313" key="2">
    <source>
        <dbReference type="Proteomes" id="UP000587942"/>
    </source>
</evidence>
<proteinExistence type="predicted"/>
<gene>
    <name evidence="1" type="ORF">GWK17_11290</name>
</gene>
<sequence length="259" mass="30367">MPLFVNGLMSPQVYSNNGEITEQNNQEKFRLNYLQEILNEQQKLNAELTGNVTQFDRSLEQNRKEQTTQFQKMVSLLAKQDDFSEKVMENISEQKESTTVIDDKLVKLEKMHNQFYKELENRELTSEAILNQLAYQQSMIQELNRKLLEYEDVTEALVIQAQKQEELHDMLAKHSDLQGIFHETIMERLGKQDAAGESMNEQLYEIKTSISQKANIILEKIEEQYSRFTQFFLSLIMPNITQKKVINGKTFKTKAKQEK</sequence>
<protein>
    <submittedName>
        <fullName evidence="1">Uncharacterized protein</fullName>
    </submittedName>
</protein>
<evidence type="ECO:0000313" key="1">
    <source>
        <dbReference type="EMBL" id="NKE06043.1"/>
    </source>
</evidence>
<accession>A0A846TBX2</accession>
<comment type="caution">
    <text evidence="1">The sequence shown here is derived from an EMBL/GenBank/DDBJ whole genome shotgun (WGS) entry which is preliminary data.</text>
</comment>
<name>A0A846TBX2_9BACI</name>
<organism evidence="1 2">
    <name type="scientific">Mesobacillus selenatarsenatis</name>
    <dbReference type="NCBI Taxonomy" id="388741"/>
    <lineage>
        <taxon>Bacteria</taxon>
        <taxon>Bacillati</taxon>
        <taxon>Bacillota</taxon>
        <taxon>Bacilli</taxon>
        <taxon>Bacillales</taxon>
        <taxon>Bacillaceae</taxon>
        <taxon>Mesobacillus</taxon>
    </lineage>
</organism>
<dbReference type="EMBL" id="JAAVUM010000007">
    <property type="protein sequence ID" value="NKE06043.1"/>
    <property type="molecule type" value="Genomic_DNA"/>
</dbReference>
<dbReference type="Proteomes" id="UP000587942">
    <property type="component" value="Unassembled WGS sequence"/>
</dbReference>